<dbReference type="Pfam" id="PF00484">
    <property type="entry name" value="Pro_CA"/>
    <property type="match status" value="1"/>
</dbReference>
<organism evidence="11 12">
    <name type="scientific">Bailinhaonella thermotolerans</name>
    <dbReference type="NCBI Taxonomy" id="1070861"/>
    <lineage>
        <taxon>Bacteria</taxon>
        <taxon>Bacillati</taxon>
        <taxon>Actinomycetota</taxon>
        <taxon>Actinomycetes</taxon>
        <taxon>Streptosporangiales</taxon>
        <taxon>Streptosporangiaceae</taxon>
        <taxon>Bailinhaonella</taxon>
    </lineage>
</organism>
<comment type="similarity">
    <text evidence="2">Belongs to the beta-class carbonic anhydrase family.</text>
</comment>
<feature type="binding site" evidence="7">
    <location>
        <position position="575"/>
    </location>
    <ligand>
        <name>Zn(2+)</name>
        <dbReference type="ChEBI" id="CHEBI:29105"/>
    </ligand>
</feature>
<evidence type="ECO:0000313" key="11">
    <source>
        <dbReference type="EMBL" id="RJL34272.1"/>
    </source>
</evidence>
<dbReference type="InterPro" id="IPR001765">
    <property type="entry name" value="Carbonic_anhydrase"/>
</dbReference>
<keyword evidence="7" id="KW-0479">Metal-binding</keyword>
<comment type="subcellular location">
    <subcellularLocation>
        <location evidence="1">Membrane</location>
        <topology evidence="1">Multi-pass membrane protein</topology>
    </subcellularLocation>
</comment>
<evidence type="ECO:0000256" key="6">
    <source>
        <dbReference type="ARBA" id="ARBA00024993"/>
    </source>
</evidence>
<feature type="transmembrane region" description="Helical" evidence="9">
    <location>
        <begin position="47"/>
        <end position="68"/>
    </location>
</feature>
<proteinExistence type="inferred from homology"/>
<evidence type="ECO:0000256" key="4">
    <source>
        <dbReference type="ARBA" id="ARBA00022989"/>
    </source>
</evidence>
<protein>
    <submittedName>
        <fullName evidence="11">Carbonic anhydrase</fullName>
    </submittedName>
</protein>
<evidence type="ECO:0000256" key="5">
    <source>
        <dbReference type="ARBA" id="ARBA00023136"/>
    </source>
</evidence>
<keyword evidence="3 9" id="KW-0812">Transmembrane</keyword>
<evidence type="ECO:0000313" key="12">
    <source>
        <dbReference type="Proteomes" id="UP000265768"/>
    </source>
</evidence>
<feature type="compositionally biased region" description="Basic and acidic residues" evidence="8">
    <location>
        <begin position="517"/>
        <end position="527"/>
    </location>
</feature>
<dbReference type="GO" id="GO:0008270">
    <property type="term" value="F:zinc ion binding"/>
    <property type="evidence" value="ECO:0007669"/>
    <property type="project" value="InterPro"/>
</dbReference>
<dbReference type="GO" id="GO:0004089">
    <property type="term" value="F:carbonate dehydratase activity"/>
    <property type="evidence" value="ECO:0007669"/>
    <property type="project" value="InterPro"/>
</dbReference>
<dbReference type="SUPFAM" id="SSF53056">
    <property type="entry name" value="beta-carbonic anhydrase, cab"/>
    <property type="match status" value="1"/>
</dbReference>
<evidence type="ECO:0000256" key="2">
    <source>
        <dbReference type="ARBA" id="ARBA00006217"/>
    </source>
</evidence>
<gene>
    <name evidence="11" type="ORF">D5H75_07380</name>
</gene>
<feature type="binding site" evidence="7">
    <location>
        <position position="636"/>
    </location>
    <ligand>
        <name>Zn(2+)</name>
        <dbReference type="ChEBI" id="CHEBI:29105"/>
    </ligand>
</feature>
<keyword evidence="5 9" id="KW-0472">Membrane</keyword>
<dbReference type="Gene3D" id="3.40.1050.10">
    <property type="entry name" value="Carbonic anhydrase"/>
    <property type="match status" value="1"/>
</dbReference>
<dbReference type="Proteomes" id="UP000265768">
    <property type="component" value="Unassembled WGS sequence"/>
</dbReference>
<dbReference type="InterPro" id="IPR036874">
    <property type="entry name" value="Carbonic_anhydrase_sf"/>
</dbReference>
<feature type="transmembrane region" description="Helical" evidence="9">
    <location>
        <begin position="371"/>
        <end position="399"/>
    </location>
</feature>
<evidence type="ECO:0000256" key="1">
    <source>
        <dbReference type="ARBA" id="ARBA00004141"/>
    </source>
</evidence>
<feature type="transmembrane region" description="Helical" evidence="9">
    <location>
        <begin position="122"/>
        <end position="144"/>
    </location>
</feature>
<dbReference type="SMART" id="SM00947">
    <property type="entry name" value="Pro_CA"/>
    <property type="match status" value="1"/>
</dbReference>
<evidence type="ECO:0000256" key="8">
    <source>
        <dbReference type="SAM" id="MobiDB-lite"/>
    </source>
</evidence>
<feature type="transmembrane region" description="Helical" evidence="9">
    <location>
        <begin position="21"/>
        <end position="40"/>
    </location>
</feature>
<comment type="cofactor">
    <cofactor evidence="7">
        <name>Zn(2+)</name>
        <dbReference type="ChEBI" id="CHEBI:29105"/>
    </cofactor>
    <text evidence="7">Binds 1 zinc ion per subunit.</text>
</comment>
<feature type="domain" description="SLC26A/SulP transporter" evidence="10">
    <location>
        <begin position="17"/>
        <end position="366"/>
    </location>
</feature>
<sequence length="754" mass="78953">MNSAAPTGLRAGAGRVLRHDLSASLVVFLVAVPLSLGIAVASGAPLLAGLIAAVVGGVVAGALGGSAVQVSGPAAGLTLVVAELVATYGWRATCMITVLAGLAQFLLGMFRVARGALAVSPAVVHGMLAGVGVVIALAQLHIVLGGKPQSSALENVRELPGQLIDNHTPAVAAGLLTIAVLLAWTRVPARLRIVPAPLAALVVATTAAWAGGWDIARVHLPDSFAAWNGPLLPEGSWQGVAGGVAALALLAGVESLLCAIAADRMHDGPRVDLDRELAGQGVANMVSGSLGGLPVAGVIVRTTVNARAGARSRWSTIMHGCWVLLFSVAFASVIELIPMAALAALLVFIGVQMVNLGHVRNLRGHRELPVYLVTMGGVVVLGLAEGVLIGLGLAAVIALRRLTRVSVEVERAGDRWHAVVAGSLTFLSVPRLTERLRAIPSGADVDLSLNVDFMDHGAFEAIHAWRLDHERGGGTVDIDEIHEKWYTGAATGTPPRPRKALPGIPVRWWLPWPDRGPRPRPARDRHPAPPVTPRPAPADLLAGTREYHATTAPLIRPVLTRMVRRQTPNHLFITCADARVVPNLITSSGPGDLFTVRNIGNLVPRHGAPVHDDSVAAALEYATEVLKVRTITICGHSGCGAMGALLSGGAKTPDLPGLDSWLQHGHHTLARFLTAGDPAGPDAPAASGERGDLDRLCRLNVIQQLDNVLTHPRVRRLVEAGDLELVGLYFDIASARVHLLDQDTFRPIRHTPSP</sequence>
<dbReference type="EMBL" id="QZEY01000002">
    <property type="protein sequence ID" value="RJL34272.1"/>
    <property type="molecule type" value="Genomic_DNA"/>
</dbReference>
<dbReference type="Pfam" id="PF00916">
    <property type="entry name" value="Sulfate_transp"/>
    <property type="match status" value="1"/>
</dbReference>
<evidence type="ECO:0000259" key="10">
    <source>
        <dbReference type="Pfam" id="PF00916"/>
    </source>
</evidence>
<keyword evidence="7" id="KW-0862">Zinc</keyword>
<keyword evidence="12" id="KW-1185">Reference proteome</keyword>
<feature type="binding site" evidence="7">
    <location>
        <position position="577"/>
    </location>
    <ligand>
        <name>Zn(2+)</name>
        <dbReference type="ChEBI" id="CHEBI:29105"/>
    </ligand>
</feature>
<dbReference type="RefSeq" id="WP_119925573.1">
    <property type="nucleotide sequence ID" value="NZ_QZEY01000002.1"/>
</dbReference>
<feature type="transmembrane region" description="Helical" evidence="9">
    <location>
        <begin position="164"/>
        <end position="184"/>
    </location>
</feature>
<dbReference type="GO" id="GO:0016020">
    <property type="term" value="C:membrane"/>
    <property type="evidence" value="ECO:0007669"/>
    <property type="project" value="UniProtKB-SubCell"/>
</dbReference>
<name>A0A3A4BHJ9_9ACTN</name>
<evidence type="ECO:0000256" key="3">
    <source>
        <dbReference type="ARBA" id="ARBA00022692"/>
    </source>
</evidence>
<feature type="transmembrane region" description="Helical" evidence="9">
    <location>
        <begin position="196"/>
        <end position="216"/>
    </location>
</feature>
<keyword evidence="4 9" id="KW-1133">Transmembrane helix</keyword>
<feature type="binding site" evidence="7">
    <location>
        <position position="639"/>
    </location>
    <ligand>
        <name>Zn(2+)</name>
        <dbReference type="ChEBI" id="CHEBI:29105"/>
    </ligand>
</feature>
<feature type="region of interest" description="Disordered" evidence="8">
    <location>
        <begin position="517"/>
        <end position="536"/>
    </location>
</feature>
<comment type="function">
    <text evidence="6">Catalyzes the reversible hydration of carbon dioxide to form bicarbonate.</text>
</comment>
<feature type="transmembrane region" description="Helical" evidence="9">
    <location>
        <begin position="88"/>
        <end position="110"/>
    </location>
</feature>
<reference evidence="11 12" key="1">
    <citation type="submission" date="2018-09" db="EMBL/GenBank/DDBJ databases">
        <title>YIM 75507 draft genome.</title>
        <authorList>
            <person name="Tang S."/>
            <person name="Feng Y."/>
        </authorList>
    </citation>
    <scope>NUCLEOTIDE SEQUENCE [LARGE SCALE GENOMIC DNA]</scope>
    <source>
        <strain evidence="11 12">YIM 75507</strain>
    </source>
</reference>
<dbReference type="OrthoDB" id="9771198at2"/>
<dbReference type="GO" id="GO:0055085">
    <property type="term" value="P:transmembrane transport"/>
    <property type="evidence" value="ECO:0007669"/>
    <property type="project" value="InterPro"/>
</dbReference>
<evidence type="ECO:0000256" key="9">
    <source>
        <dbReference type="SAM" id="Phobius"/>
    </source>
</evidence>
<feature type="transmembrane region" description="Helical" evidence="9">
    <location>
        <begin position="321"/>
        <end position="351"/>
    </location>
</feature>
<evidence type="ECO:0000256" key="7">
    <source>
        <dbReference type="PIRSR" id="PIRSR601765-1"/>
    </source>
</evidence>
<feature type="transmembrane region" description="Helical" evidence="9">
    <location>
        <begin position="236"/>
        <end position="262"/>
    </location>
</feature>
<dbReference type="InterPro" id="IPR001902">
    <property type="entry name" value="SLC26A/SulP_fam"/>
</dbReference>
<dbReference type="AlphaFoldDB" id="A0A3A4BHJ9"/>
<dbReference type="InterPro" id="IPR011547">
    <property type="entry name" value="SLC26A/SulP_dom"/>
</dbReference>
<accession>A0A3A4BHJ9</accession>
<comment type="caution">
    <text evidence="11">The sequence shown here is derived from an EMBL/GenBank/DDBJ whole genome shotgun (WGS) entry which is preliminary data.</text>
</comment>
<dbReference type="PANTHER" id="PTHR11814">
    <property type="entry name" value="SULFATE TRANSPORTER"/>
    <property type="match status" value="1"/>
</dbReference>